<evidence type="ECO:0000313" key="2">
    <source>
        <dbReference type="EMBL" id="TET10149.1"/>
    </source>
</evidence>
<proteinExistence type="predicted"/>
<protein>
    <submittedName>
        <fullName evidence="2">DUF1385 domain-containing protein</fullName>
    </submittedName>
</protein>
<dbReference type="PANTHER" id="PTHR42867">
    <property type="entry name" value="MEMBRANE PROTEIN-RELATED"/>
    <property type="match status" value="1"/>
</dbReference>
<feature type="transmembrane region" description="Helical" evidence="1">
    <location>
        <begin position="215"/>
        <end position="239"/>
    </location>
</feature>
<dbReference type="InterPro" id="IPR010787">
    <property type="entry name" value="DUF1385"/>
</dbReference>
<dbReference type="PANTHER" id="PTHR42867:SF1">
    <property type="entry name" value="MEMBRANE PROTEIN-RELATED"/>
    <property type="match status" value="1"/>
</dbReference>
<feature type="transmembrane region" description="Helical" evidence="1">
    <location>
        <begin position="279"/>
        <end position="297"/>
    </location>
</feature>
<reference evidence="2 3" key="1">
    <citation type="submission" date="2019-03" db="EMBL/GenBank/DDBJ databases">
        <title>Metabolic potential of uncultured bacteria and archaea associated with petroleum seepage in deep-sea sediments.</title>
        <authorList>
            <person name="Dong X."/>
            <person name="Hubert C."/>
        </authorList>
    </citation>
    <scope>NUCLEOTIDE SEQUENCE [LARGE SCALE GENOMIC DNA]</scope>
    <source>
        <strain evidence="2">E44_bin7</strain>
    </source>
</reference>
<keyword evidence="1" id="KW-1133">Transmembrane helix</keyword>
<accession>A0A523RWZ2</accession>
<keyword evidence="1" id="KW-0472">Membrane</keyword>
<dbReference type="EMBL" id="SOKJ01000243">
    <property type="protein sequence ID" value="TET10149.1"/>
    <property type="molecule type" value="Genomic_DNA"/>
</dbReference>
<dbReference type="Proteomes" id="UP000316360">
    <property type="component" value="Unassembled WGS sequence"/>
</dbReference>
<gene>
    <name evidence="2" type="ORF">E3J84_04380</name>
</gene>
<dbReference type="AlphaFoldDB" id="A0A523RWZ2"/>
<organism evidence="2 3">
    <name type="scientific">Aerophobetes bacterium</name>
    <dbReference type="NCBI Taxonomy" id="2030807"/>
    <lineage>
        <taxon>Bacteria</taxon>
        <taxon>Candidatus Aerophobota</taxon>
    </lineage>
</organism>
<sequence>MRIAYFLSPLWGEDKVRGYEIRDIGVRGKAKMGKKRNYSGTGGSTHSPIKGWQVGGQAVIEGVMMRSPESVTVAIRKNDDRIVVKKESYIALSKRYKLLNLPIIRGAVVLIESLYLGIKALSFSAEEAMEEEEKPLKKESERMKVAASVGETVEKENLEKETEKKTLDAKKEKKEKIFTTLWLILSLLMGFALAFLIFFYLPLILTGLTRVKGGFLFNLIDGLIRITFFLIYIWVISLWKSMRRIFEYHGAEHKSIFAFEAGKDLTVENAKKYSTRHPGCGTSFLLIVMIVSILVFMFLGRPHTISDRLTRLLFVPLIAGISYELTKLSRKKRGNRIVKMLIAPG</sequence>
<comment type="caution">
    <text evidence="2">The sequence shown here is derived from an EMBL/GenBank/DDBJ whole genome shotgun (WGS) entry which is preliminary data.</text>
</comment>
<name>A0A523RWZ2_UNCAE</name>
<keyword evidence="1" id="KW-0812">Transmembrane</keyword>
<feature type="non-terminal residue" evidence="2">
    <location>
        <position position="345"/>
    </location>
</feature>
<evidence type="ECO:0000256" key="1">
    <source>
        <dbReference type="SAM" id="Phobius"/>
    </source>
</evidence>
<feature type="transmembrane region" description="Helical" evidence="1">
    <location>
        <begin position="309"/>
        <end position="326"/>
    </location>
</feature>
<dbReference type="Pfam" id="PF07136">
    <property type="entry name" value="DUF1385"/>
    <property type="match status" value="1"/>
</dbReference>
<evidence type="ECO:0000313" key="3">
    <source>
        <dbReference type="Proteomes" id="UP000316360"/>
    </source>
</evidence>
<feature type="transmembrane region" description="Helical" evidence="1">
    <location>
        <begin position="180"/>
        <end position="203"/>
    </location>
</feature>